<dbReference type="PANTHER" id="PTHR42895:SF2">
    <property type="entry name" value="IRON-SULFUR CLUSTER PROTEIN"/>
    <property type="match status" value="1"/>
</dbReference>
<name>A0A9D1L8I2_9FIRM</name>
<dbReference type="Pfam" id="PF00111">
    <property type="entry name" value="Fer2"/>
    <property type="match status" value="1"/>
</dbReference>
<dbReference type="Proteomes" id="UP000824091">
    <property type="component" value="Unassembled WGS sequence"/>
</dbReference>
<organism evidence="2 3">
    <name type="scientific">Candidatus Fimisoma avicola</name>
    <dbReference type="NCBI Taxonomy" id="2840826"/>
    <lineage>
        <taxon>Bacteria</taxon>
        <taxon>Bacillati</taxon>
        <taxon>Bacillota</taxon>
        <taxon>Clostridia</taxon>
        <taxon>Eubacteriales</taxon>
        <taxon>Candidatus Fimisoma</taxon>
    </lineage>
</organism>
<dbReference type="InterPro" id="IPR012675">
    <property type="entry name" value="Beta-grasp_dom_sf"/>
</dbReference>
<evidence type="ECO:0000313" key="2">
    <source>
        <dbReference type="EMBL" id="HIU28085.1"/>
    </source>
</evidence>
<dbReference type="GO" id="GO:0051536">
    <property type="term" value="F:iron-sulfur cluster binding"/>
    <property type="evidence" value="ECO:0007669"/>
    <property type="project" value="InterPro"/>
</dbReference>
<dbReference type="Gene3D" id="3.30.420.480">
    <property type="entry name" value="Domain of unknown function (DUF4445)"/>
    <property type="match status" value="1"/>
</dbReference>
<dbReference type="CDD" id="cd00207">
    <property type="entry name" value="fer2"/>
    <property type="match status" value="1"/>
</dbReference>
<comment type="caution">
    <text evidence="2">The sequence shown here is derived from an EMBL/GenBank/DDBJ whole genome shotgun (WGS) entry which is preliminary data.</text>
</comment>
<dbReference type="Pfam" id="PF17651">
    <property type="entry name" value="Raco_middle"/>
    <property type="match status" value="1"/>
</dbReference>
<proteinExistence type="predicted"/>
<dbReference type="Gene3D" id="3.10.20.30">
    <property type="match status" value="1"/>
</dbReference>
<sequence>MKNIVIMPENLKIQAQEGKTILEIAQDFDLDIDGSCGGKGTCGKCRVNIDEGNGLQEVLACQFRLQRDLTIWPCRKNDRTDRKTSVRLPEDFRPDPQLLSRCAETGKPLGVAVDIGTTTVVIMLWDIAQTRLLGAEGLNNPQGVYGADVISRISFAGESPQNLKLLQDKMISAINGAVSRLIEKTGRRLQEISRFTVAGNTTMSHLFTGTDPRSLAVLPFEPVFTESRRFAASEVGLVPPDAQVNLLPNIAGHIGSDITAGMVSCGFLEEEDDSMAAGAGCKPKLYIDIGTNGEIGLINGKSLTVCSAAAGPAFEGSRISCGMRAGTGAIERAKMTETGMEVAVIGGGDPLGVCGSGLIDIVCEMLHSGIIDKKGRLASREELRSRGLPQRICEMTGGEGREKYFTIWKSHGGGQDIRITQNDIREVQLAKGAIAAGIEILLKGEGLRAGDLEKIYIAGAFGNYIDLGKAMAIGLLPEADMGRLKSIGNAAGTGACMALLNDETIEKMEKVRKAADHVELSAQPEFLEIFSRCMRFKA</sequence>
<gene>
    <name evidence="2" type="ORF">IAD16_06890</name>
</gene>
<dbReference type="PANTHER" id="PTHR42895">
    <property type="entry name" value="IRON-SULFUR CLUSTER-BINDING PROTEIN-RELATED"/>
    <property type="match status" value="1"/>
</dbReference>
<dbReference type="InterPro" id="IPR042259">
    <property type="entry name" value="Raco-like_middle_sf"/>
</dbReference>
<reference evidence="2" key="2">
    <citation type="journal article" date="2021" name="PeerJ">
        <title>Extensive microbial diversity within the chicken gut microbiome revealed by metagenomics and culture.</title>
        <authorList>
            <person name="Gilroy R."/>
            <person name="Ravi A."/>
            <person name="Getino M."/>
            <person name="Pursley I."/>
            <person name="Horton D.L."/>
            <person name="Alikhan N.F."/>
            <person name="Baker D."/>
            <person name="Gharbi K."/>
            <person name="Hall N."/>
            <person name="Watson M."/>
            <person name="Adriaenssens E.M."/>
            <person name="Foster-Nyarko E."/>
            <person name="Jarju S."/>
            <person name="Secka A."/>
            <person name="Antonio M."/>
            <person name="Oren A."/>
            <person name="Chaudhuri R.R."/>
            <person name="La Ragione R."/>
            <person name="Hildebrand F."/>
            <person name="Pallen M.J."/>
        </authorList>
    </citation>
    <scope>NUCLEOTIDE SEQUENCE</scope>
    <source>
        <strain evidence="2">11300</strain>
    </source>
</reference>
<evidence type="ECO:0000313" key="3">
    <source>
        <dbReference type="Proteomes" id="UP000824091"/>
    </source>
</evidence>
<dbReference type="InterPro" id="IPR041414">
    <property type="entry name" value="Raco-like_middle"/>
</dbReference>
<evidence type="ECO:0000259" key="1">
    <source>
        <dbReference type="PROSITE" id="PS51085"/>
    </source>
</evidence>
<reference evidence="2" key="1">
    <citation type="submission" date="2020-10" db="EMBL/GenBank/DDBJ databases">
        <authorList>
            <person name="Gilroy R."/>
        </authorList>
    </citation>
    <scope>NUCLEOTIDE SEQUENCE</scope>
    <source>
        <strain evidence="2">11300</strain>
    </source>
</reference>
<dbReference type="SUPFAM" id="SSF54292">
    <property type="entry name" value="2Fe-2S ferredoxin-like"/>
    <property type="match status" value="1"/>
</dbReference>
<feature type="domain" description="2Fe-2S ferredoxin-type" evidence="1">
    <location>
        <begin position="2"/>
        <end position="77"/>
    </location>
</feature>
<dbReference type="EMBL" id="DVMO01000102">
    <property type="protein sequence ID" value="HIU28085.1"/>
    <property type="molecule type" value="Genomic_DNA"/>
</dbReference>
<dbReference type="InterPro" id="IPR001041">
    <property type="entry name" value="2Fe-2S_ferredoxin-type"/>
</dbReference>
<accession>A0A9D1L8I2</accession>
<dbReference type="Pfam" id="PF14574">
    <property type="entry name" value="RACo_C_ter"/>
    <property type="match status" value="1"/>
</dbReference>
<dbReference type="InterPro" id="IPR027980">
    <property type="entry name" value="RACo_C"/>
</dbReference>
<dbReference type="InterPro" id="IPR052911">
    <property type="entry name" value="Corrinoid_activation_enz"/>
</dbReference>
<dbReference type="PROSITE" id="PS51085">
    <property type="entry name" value="2FE2S_FER_2"/>
    <property type="match status" value="1"/>
</dbReference>
<protein>
    <submittedName>
        <fullName evidence="2">DUF4445 domain-containing protein</fullName>
    </submittedName>
</protein>
<dbReference type="AlphaFoldDB" id="A0A9D1L8I2"/>
<dbReference type="InterPro" id="IPR036010">
    <property type="entry name" value="2Fe-2S_ferredoxin-like_sf"/>
</dbReference>